<organism evidence="1 2">
    <name type="scientific">Brachionus plicatilis</name>
    <name type="common">Marine rotifer</name>
    <name type="synonym">Brachionus muelleri</name>
    <dbReference type="NCBI Taxonomy" id="10195"/>
    <lineage>
        <taxon>Eukaryota</taxon>
        <taxon>Metazoa</taxon>
        <taxon>Spiralia</taxon>
        <taxon>Gnathifera</taxon>
        <taxon>Rotifera</taxon>
        <taxon>Eurotatoria</taxon>
        <taxon>Monogononta</taxon>
        <taxon>Pseudotrocha</taxon>
        <taxon>Ploima</taxon>
        <taxon>Brachionidae</taxon>
        <taxon>Brachionus</taxon>
    </lineage>
</organism>
<name>A0A3M7Q8U7_BRAPC</name>
<accession>A0A3M7Q8U7</accession>
<reference evidence="1 2" key="1">
    <citation type="journal article" date="2018" name="Sci. Rep.">
        <title>Genomic signatures of local adaptation to the degree of environmental predictability in rotifers.</title>
        <authorList>
            <person name="Franch-Gras L."/>
            <person name="Hahn C."/>
            <person name="Garcia-Roger E.M."/>
            <person name="Carmona M.J."/>
            <person name="Serra M."/>
            <person name="Gomez A."/>
        </authorList>
    </citation>
    <scope>NUCLEOTIDE SEQUENCE [LARGE SCALE GENOMIC DNA]</scope>
    <source>
        <strain evidence="1">HYR1</strain>
    </source>
</reference>
<evidence type="ECO:0000313" key="2">
    <source>
        <dbReference type="Proteomes" id="UP000276133"/>
    </source>
</evidence>
<protein>
    <submittedName>
        <fullName evidence="1">Uncharacterized protein</fullName>
    </submittedName>
</protein>
<sequence length="67" mass="7747">MLFLRTRLIIDVDDHDHTLFSFKLLLTSAKMLGTVQTAIDAAKNFLIREQDRIDGRPLWRSFGRGQS</sequence>
<comment type="caution">
    <text evidence="1">The sequence shown here is derived from an EMBL/GenBank/DDBJ whole genome shotgun (WGS) entry which is preliminary data.</text>
</comment>
<dbReference type="EMBL" id="REGN01006975">
    <property type="protein sequence ID" value="RNA07632.1"/>
    <property type="molecule type" value="Genomic_DNA"/>
</dbReference>
<keyword evidence="2" id="KW-1185">Reference proteome</keyword>
<evidence type="ECO:0000313" key="1">
    <source>
        <dbReference type="EMBL" id="RNA07632.1"/>
    </source>
</evidence>
<gene>
    <name evidence="1" type="ORF">BpHYR1_013125</name>
</gene>
<proteinExistence type="predicted"/>
<dbReference type="AlphaFoldDB" id="A0A3M7Q8U7"/>
<dbReference type="Proteomes" id="UP000276133">
    <property type="component" value="Unassembled WGS sequence"/>
</dbReference>